<keyword evidence="2" id="KW-1185">Reference proteome</keyword>
<dbReference type="EMBL" id="MU971410">
    <property type="protein sequence ID" value="KAK9235590.1"/>
    <property type="molecule type" value="Genomic_DNA"/>
</dbReference>
<comment type="caution">
    <text evidence="1">The sequence shown here is derived from an EMBL/GenBank/DDBJ whole genome shotgun (WGS) entry which is preliminary data.</text>
</comment>
<proteinExistence type="predicted"/>
<dbReference type="Proteomes" id="UP001433508">
    <property type="component" value="Unassembled WGS sequence"/>
</dbReference>
<accession>A0ACC3SVZ2</accession>
<name>A0ACC3SVZ2_LIPKO</name>
<evidence type="ECO:0000313" key="2">
    <source>
        <dbReference type="Proteomes" id="UP001433508"/>
    </source>
</evidence>
<protein>
    <submittedName>
        <fullName evidence="1">Uncharacterized protein</fullName>
    </submittedName>
</protein>
<sequence length="116" mass="13540">MDIMNMIEKLPESALPKLPGAPRSGGRRRFGCTWLHCDKRFTRRSDLERHYRIHTQERPFKCQFSGCGKAFIQRSALTVHERTHTGEKPHRCLFLGCKKRFSDVRQLVLNAYHLSG</sequence>
<gene>
    <name evidence="1" type="ORF">V1525DRAFT_427734</name>
</gene>
<reference evidence="2" key="1">
    <citation type="journal article" date="2024" name="Front. Bioeng. Biotechnol.">
        <title>Genome-scale model development and genomic sequencing of the oleaginous clade Lipomyces.</title>
        <authorList>
            <person name="Czajka J.J."/>
            <person name="Han Y."/>
            <person name="Kim J."/>
            <person name="Mondo S.J."/>
            <person name="Hofstad B.A."/>
            <person name="Robles A."/>
            <person name="Haridas S."/>
            <person name="Riley R."/>
            <person name="LaButti K."/>
            <person name="Pangilinan J."/>
            <person name="Andreopoulos W."/>
            <person name="Lipzen A."/>
            <person name="Yan J."/>
            <person name="Wang M."/>
            <person name="Ng V."/>
            <person name="Grigoriev I.V."/>
            <person name="Spatafora J.W."/>
            <person name="Magnuson J.K."/>
            <person name="Baker S.E."/>
            <person name="Pomraning K.R."/>
        </authorList>
    </citation>
    <scope>NUCLEOTIDE SEQUENCE [LARGE SCALE GENOMIC DNA]</scope>
    <source>
        <strain evidence="2">CBS 7786</strain>
    </source>
</reference>
<evidence type="ECO:0000313" key="1">
    <source>
        <dbReference type="EMBL" id="KAK9235590.1"/>
    </source>
</evidence>
<organism evidence="1 2">
    <name type="scientific">Lipomyces kononenkoae</name>
    <name type="common">Yeast</name>
    <dbReference type="NCBI Taxonomy" id="34357"/>
    <lineage>
        <taxon>Eukaryota</taxon>
        <taxon>Fungi</taxon>
        <taxon>Dikarya</taxon>
        <taxon>Ascomycota</taxon>
        <taxon>Saccharomycotina</taxon>
        <taxon>Lipomycetes</taxon>
        <taxon>Lipomycetales</taxon>
        <taxon>Lipomycetaceae</taxon>
        <taxon>Lipomyces</taxon>
    </lineage>
</organism>